<protein>
    <recommendedName>
        <fullName evidence="3">WYL domain-containing protein</fullName>
    </recommendedName>
</protein>
<proteinExistence type="predicted"/>
<dbReference type="AlphaFoldDB" id="A0A378XWY0"/>
<evidence type="ECO:0008006" key="3">
    <source>
        <dbReference type="Google" id="ProtNLM"/>
    </source>
</evidence>
<reference evidence="1 2" key="1">
    <citation type="submission" date="2018-06" db="EMBL/GenBank/DDBJ databases">
        <authorList>
            <consortium name="Pathogen Informatics"/>
            <person name="Doyle S."/>
        </authorList>
    </citation>
    <scope>NUCLEOTIDE SEQUENCE [LARGE SCALE GENOMIC DNA]</scope>
    <source>
        <strain evidence="1 2">NCTC10343</strain>
    </source>
</reference>
<dbReference type="Proteomes" id="UP000254400">
    <property type="component" value="Unassembled WGS sequence"/>
</dbReference>
<evidence type="ECO:0000313" key="1">
    <source>
        <dbReference type="EMBL" id="SUA69526.1"/>
    </source>
</evidence>
<accession>A0A378XWY0</accession>
<sequence length="65" mass="7625">MMLEKYVGQIVEIVYMDRKGKLSHRQIEVHRVQNGLIRATCLQTGQPRVFRLDHVLAWHPVTRTA</sequence>
<gene>
    <name evidence="1" type="ORF">NCTC10343_02387</name>
</gene>
<name>A0A378XWY0_PAEPO</name>
<evidence type="ECO:0000313" key="2">
    <source>
        <dbReference type="Proteomes" id="UP000254400"/>
    </source>
</evidence>
<dbReference type="EMBL" id="UGSC01000001">
    <property type="protein sequence ID" value="SUA69526.1"/>
    <property type="molecule type" value="Genomic_DNA"/>
</dbReference>
<organism evidence="1 2">
    <name type="scientific">Paenibacillus polymyxa</name>
    <name type="common">Bacillus polymyxa</name>
    <dbReference type="NCBI Taxonomy" id="1406"/>
    <lineage>
        <taxon>Bacteria</taxon>
        <taxon>Bacillati</taxon>
        <taxon>Bacillota</taxon>
        <taxon>Bacilli</taxon>
        <taxon>Bacillales</taxon>
        <taxon>Paenibacillaceae</taxon>
        <taxon>Paenibacillus</taxon>
    </lineage>
</organism>